<dbReference type="AlphaFoldDB" id="X1G676"/>
<dbReference type="Gene3D" id="3.40.390.10">
    <property type="entry name" value="Collagenase (Catalytic Domain)"/>
    <property type="match status" value="1"/>
</dbReference>
<comment type="cofactor">
    <cofactor evidence="1">
        <name>Zn(2+)</name>
        <dbReference type="ChEBI" id="CHEBI:29105"/>
    </cofactor>
</comment>
<dbReference type="InterPro" id="IPR024079">
    <property type="entry name" value="MetalloPept_cat_dom_sf"/>
</dbReference>
<evidence type="ECO:0000256" key="2">
    <source>
        <dbReference type="ARBA" id="ARBA00022670"/>
    </source>
</evidence>
<name>X1G676_9ZZZZ</name>
<keyword evidence="4" id="KW-0378">Hydrolase</keyword>
<evidence type="ECO:0000256" key="1">
    <source>
        <dbReference type="ARBA" id="ARBA00001947"/>
    </source>
</evidence>
<comment type="caution">
    <text evidence="7">The sequence shown here is derived from an EMBL/GenBank/DDBJ whole genome shotgun (WGS) entry which is preliminary data.</text>
</comment>
<organism evidence="7">
    <name type="scientific">marine sediment metagenome</name>
    <dbReference type="NCBI Taxonomy" id="412755"/>
    <lineage>
        <taxon>unclassified sequences</taxon>
        <taxon>metagenomes</taxon>
        <taxon>ecological metagenomes</taxon>
    </lineage>
</organism>
<accession>X1G676</accession>
<dbReference type="Pfam" id="PF07998">
    <property type="entry name" value="Peptidase_M54"/>
    <property type="match status" value="1"/>
</dbReference>
<keyword evidence="6" id="KW-0482">Metalloprotease</keyword>
<evidence type="ECO:0000256" key="4">
    <source>
        <dbReference type="ARBA" id="ARBA00022801"/>
    </source>
</evidence>
<keyword evidence="2" id="KW-0645">Protease</keyword>
<dbReference type="GO" id="GO:0008237">
    <property type="term" value="F:metallopeptidase activity"/>
    <property type="evidence" value="ECO:0007669"/>
    <property type="project" value="UniProtKB-KW"/>
</dbReference>
<evidence type="ECO:0000256" key="3">
    <source>
        <dbReference type="ARBA" id="ARBA00022723"/>
    </source>
</evidence>
<proteinExistence type="predicted"/>
<keyword evidence="5" id="KW-0862">Zinc</keyword>
<dbReference type="GO" id="GO:0006508">
    <property type="term" value="P:proteolysis"/>
    <property type="evidence" value="ECO:0007669"/>
    <property type="project" value="UniProtKB-KW"/>
</dbReference>
<dbReference type="GO" id="GO:0046872">
    <property type="term" value="F:metal ion binding"/>
    <property type="evidence" value="ECO:0007669"/>
    <property type="project" value="UniProtKB-KW"/>
</dbReference>
<evidence type="ECO:0000256" key="5">
    <source>
        <dbReference type="ARBA" id="ARBA00022833"/>
    </source>
</evidence>
<gene>
    <name evidence="7" type="ORF">S03H2_00764</name>
</gene>
<protein>
    <submittedName>
        <fullName evidence="7">Uncharacterized protein</fullName>
    </submittedName>
</protein>
<dbReference type="EMBL" id="BARU01000181">
    <property type="protein sequence ID" value="GAH28473.1"/>
    <property type="molecule type" value="Genomic_DNA"/>
</dbReference>
<evidence type="ECO:0000256" key="6">
    <source>
        <dbReference type="ARBA" id="ARBA00023049"/>
    </source>
</evidence>
<sequence>MPREFKIYHSENVPDDIVDHVEMLLKDIYGLAFRIVGVRIPRQNCWDDSKHSFDAKALVSNMGRDSITYFTWIIDKPLMVNQENVYGYAEPLKGSIGTTSKLATKTLIAKEVAFHVGKVLGLKICDMDCLMRESESFEKLIHKPSILCKMCKIRYQRLMIRYM</sequence>
<keyword evidence="3" id="KW-0479">Metal-binding</keyword>
<reference evidence="7" key="1">
    <citation type="journal article" date="2014" name="Front. Microbiol.">
        <title>High frequency of phylogenetically diverse reductive dehalogenase-homologous genes in deep subseafloor sedimentary metagenomes.</title>
        <authorList>
            <person name="Kawai M."/>
            <person name="Futagami T."/>
            <person name="Toyoda A."/>
            <person name="Takaki Y."/>
            <person name="Nishi S."/>
            <person name="Hori S."/>
            <person name="Arai W."/>
            <person name="Tsubouchi T."/>
            <person name="Morono Y."/>
            <person name="Uchiyama I."/>
            <person name="Ito T."/>
            <person name="Fujiyama A."/>
            <person name="Inagaki F."/>
            <person name="Takami H."/>
        </authorList>
    </citation>
    <scope>NUCLEOTIDE SEQUENCE</scope>
    <source>
        <strain evidence="7">Expedition CK06-06</strain>
    </source>
</reference>
<evidence type="ECO:0000313" key="7">
    <source>
        <dbReference type="EMBL" id="GAH28473.1"/>
    </source>
</evidence>
<dbReference type="InterPro" id="IPR012962">
    <property type="entry name" value="Pept_M54_archaemetzincn"/>
</dbReference>